<comment type="caution">
    <text evidence="8">The sequence shown here is derived from an EMBL/GenBank/DDBJ whole genome shotgun (WGS) entry which is preliminary data.</text>
</comment>
<dbReference type="InterPro" id="IPR032432">
    <property type="entry name" value="Radical_SAM_C"/>
</dbReference>
<evidence type="ECO:0000256" key="4">
    <source>
        <dbReference type="ARBA" id="ARBA00022723"/>
    </source>
</evidence>
<dbReference type="PANTHER" id="PTHR11135">
    <property type="entry name" value="HISTONE ACETYLTRANSFERASE-RELATED"/>
    <property type="match status" value="1"/>
</dbReference>
<dbReference type="SFLD" id="SFLDS00029">
    <property type="entry name" value="Radical_SAM"/>
    <property type="match status" value="1"/>
</dbReference>
<evidence type="ECO:0000256" key="6">
    <source>
        <dbReference type="ARBA" id="ARBA00023014"/>
    </source>
</evidence>
<dbReference type="SUPFAM" id="SSF102114">
    <property type="entry name" value="Radical SAM enzymes"/>
    <property type="match status" value="1"/>
</dbReference>
<dbReference type="InterPro" id="IPR007197">
    <property type="entry name" value="rSAM"/>
</dbReference>
<dbReference type="InterPro" id="IPR058240">
    <property type="entry name" value="rSAM_sf"/>
</dbReference>
<dbReference type="Pfam" id="PF16199">
    <property type="entry name" value="Radical_SAM_C"/>
    <property type="match status" value="1"/>
</dbReference>
<dbReference type="RefSeq" id="WP_114299268.1">
    <property type="nucleotide sequence ID" value="NZ_QPJT01000027.1"/>
</dbReference>
<evidence type="ECO:0000256" key="3">
    <source>
        <dbReference type="ARBA" id="ARBA00022691"/>
    </source>
</evidence>
<evidence type="ECO:0000256" key="1">
    <source>
        <dbReference type="ARBA" id="ARBA00001966"/>
    </source>
</evidence>
<dbReference type="Proteomes" id="UP000253034">
    <property type="component" value="Unassembled WGS sequence"/>
</dbReference>
<dbReference type="GO" id="GO:0003824">
    <property type="term" value="F:catalytic activity"/>
    <property type="evidence" value="ECO:0007669"/>
    <property type="project" value="InterPro"/>
</dbReference>
<reference evidence="8 9" key="1">
    <citation type="submission" date="2018-07" db="EMBL/GenBank/DDBJ databases">
        <title>Genomic Encyclopedia of Type Strains, Phase IV (KMG-IV): sequencing the most valuable type-strain genomes for metagenomic binning, comparative biology and taxonomic classification.</title>
        <authorList>
            <person name="Goeker M."/>
        </authorList>
    </citation>
    <scope>NUCLEOTIDE SEQUENCE [LARGE SCALE GENOMIC DNA]</scope>
    <source>
        <strain evidence="8 9">DSM 27016</strain>
    </source>
</reference>
<evidence type="ECO:0000256" key="2">
    <source>
        <dbReference type="ARBA" id="ARBA00022485"/>
    </source>
</evidence>
<dbReference type="NCBIfam" id="TIGR01212">
    <property type="entry name" value="TIGR01212 family radical SAM protein"/>
    <property type="match status" value="1"/>
</dbReference>
<dbReference type="GO" id="GO:0046872">
    <property type="term" value="F:metal ion binding"/>
    <property type="evidence" value="ECO:0007669"/>
    <property type="project" value="UniProtKB-KW"/>
</dbReference>
<keyword evidence="3" id="KW-0949">S-adenosyl-L-methionine</keyword>
<keyword evidence="2" id="KW-0004">4Fe-4S</keyword>
<dbReference type="Pfam" id="PF04055">
    <property type="entry name" value="Radical_SAM"/>
    <property type="match status" value="1"/>
</dbReference>
<dbReference type="OrthoDB" id="9801689at2"/>
<dbReference type="SMART" id="SM00729">
    <property type="entry name" value="Elp3"/>
    <property type="match status" value="1"/>
</dbReference>
<feature type="domain" description="Radical SAM core" evidence="7">
    <location>
        <begin position="20"/>
        <end position="260"/>
    </location>
</feature>
<dbReference type="InterPro" id="IPR005911">
    <property type="entry name" value="YhcC-like"/>
</dbReference>
<evidence type="ECO:0000259" key="7">
    <source>
        <dbReference type="PROSITE" id="PS51918"/>
    </source>
</evidence>
<keyword evidence="5" id="KW-0408">Iron</keyword>
<dbReference type="AlphaFoldDB" id="A0A369ASG3"/>
<dbReference type="InterPro" id="IPR006638">
    <property type="entry name" value="Elp3/MiaA/NifB-like_rSAM"/>
</dbReference>
<dbReference type="InterPro" id="IPR023404">
    <property type="entry name" value="rSAM_horseshoe"/>
</dbReference>
<sequence length="315" mass="35653">MKLWPDQKPYYSVNHYYRQMFGRKVYKISLDIGCTCPTRDRKTGAGGCTFCSARGSGDFAIAGPMDIHEKIDSAIEMVSSKGNLSGYIAYLQSFTNTYGPIEQLVPVYEEILADQRVLGLSIGTRPDCLSDEMIKELGRLSQIKPLWVELGLQTIHQRTAELFKRGYELPVYEKAVSRLNQAGIPIIVHLIVGLMGETYENFMETVDYVAAQPVSGIKLAMLHILEDSPLYKDYLKEPFPLLDEASYIKWVAEAIARIPENIVIHRVTGDGAHKRLIAPKWSGHKRHVLNGLLHYMLKNDMFQGLNAVFTQYTEF</sequence>
<dbReference type="EMBL" id="QPJT01000027">
    <property type="protein sequence ID" value="RCX11157.1"/>
    <property type="molecule type" value="Genomic_DNA"/>
</dbReference>
<dbReference type="Gene3D" id="3.80.30.20">
    <property type="entry name" value="tm_1862 like domain"/>
    <property type="match status" value="1"/>
</dbReference>
<dbReference type="PROSITE" id="PS51918">
    <property type="entry name" value="RADICAL_SAM"/>
    <property type="match status" value="1"/>
</dbReference>
<organism evidence="8 9">
    <name type="scientific">Anaerobacterium chartisolvens</name>
    <dbReference type="NCBI Taxonomy" id="1297424"/>
    <lineage>
        <taxon>Bacteria</taxon>
        <taxon>Bacillati</taxon>
        <taxon>Bacillota</taxon>
        <taxon>Clostridia</taxon>
        <taxon>Eubacteriales</taxon>
        <taxon>Oscillospiraceae</taxon>
        <taxon>Anaerobacterium</taxon>
    </lineage>
</organism>
<proteinExistence type="predicted"/>
<dbReference type="GO" id="GO:0051539">
    <property type="term" value="F:4 iron, 4 sulfur cluster binding"/>
    <property type="evidence" value="ECO:0007669"/>
    <property type="project" value="UniProtKB-KW"/>
</dbReference>
<keyword evidence="4" id="KW-0479">Metal-binding</keyword>
<dbReference type="InterPro" id="IPR039661">
    <property type="entry name" value="ELP3"/>
</dbReference>
<comment type="cofactor">
    <cofactor evidence="1">
        <name>[4Fe-4S] cluster</name>
        <dbReference type="ChEBI" id="CHEBI:49883"/>
    </cofactor>
</comment>
<dbReference type="SFLD" id="SFLDG01086">
    <property type="entry name" value="elongater_protein-like"/>
    <property type="match status" value="1"/>
</dbReference>
<dbReference type="SFLD" id="SFLDG01082">
    <property type="entry name" value="B12-binding_domain_containing"/>
    <property type="match status" value="1"/>
</dbReference>
<evidence type="ECO:0000313" key="9">
    <source>
        <dbReference type="Proteomes" id="UP000253034"/>
    </source>
</evidence>
<gene>
    <name evidence="8" type="ORF">DFR58_12733</name>
</gene>
<keyword evidence="6" id="KW-0411">Iron-sulfur</keyword>
<accession>A0A369ASG3</accession>
<evidence type="ECO:0000256" key="5">
    <source>
        <dbReference type="ARBA" id="ARBA00023004"/>
    </source>
</evidence>
<name>A0A369ASG3_9FIRM</name>
<evidence type="ECO:0000313" key="8">
    <source>
        <dbReference type="EMBL" id="RCX11157.1"/>
    </source>
</evidence>
<dbReference type="PANTHER" id="PTHR11135:SF1">
    <property type="entry name" value="PROTEIN YHCC"/>
    <property type="match status" value="1"/>
</dbReference>
<protein>
    <recommendedName>
        <fullName evidence="7">Radical SAM core domain-containing protein</fullName>
    </recommendedName>
</protein>
<dbReference type="SFLD" id="SFLDG01091">
    <property type="entry name" value="uncharacterized_CHP01210-like"/>
    <property type="match status" value="1"/>
</dbReference>
<keyword evidence="9" id="KW-1185">Reference proteome</keyword>